<keyword evidence="1" id="KW-1133">Transmembrane helix</keyword>
<comment type="caution">
    <text evidence="2">The sequence shown here is derived from an EMBL/GenBank/DDBJ whole genome shotgun (WGS) entry which is preliminary data.</text>
</comment>
<keyword evidence="1" id="KW-0472">Membrane</keyword>
<organism evidence="2">
    <name type="scientific">bioreactor metagenome</name>
    <dbReference type="NCBI Taxonomy" id="1076179"/>
    <lineage>
        <taxon>unclassified sequences</taxon>
        <taxon>metagenomes</taxon>
        <taxon>ecological metagenomes</taxon>
    </lineage>
</organism>
<dbReference type="EMBL" id="VSSQ01116722">
    <property type="protein sequence ID" value="MPN51523.1"/>
    <property type="molecule type" value="Genomic_DNA"/>
</dbReference>
<evidence type="ECO:0000313" key="2">
    <source>
        <dbReference type="EMBL" id="MPN51523.1"/>
    </source>
</evidence>
<gene>
    <name evidence="2" type="ORF">SDC9_199171</name>
</gene>
<feature type="transmembrane region" description="Helical" evidence="1">
    <location>
        <begin position="67"/>
        <end position="93"/>
    </location>
</feature>
<reference evidence="2" key="1">
    <citation type="submission" date="2019-08" db="EMBL/GenBank/DDBJ databases">
        <authorList>
            <person name="Kucharzyk K."/>
            <person name="Murdoch R.W."/>
            <person name="Higgins S."/>
            <person name="Loffler F."/>
        </authorList>
    </citation>
    <scope>NUCLEOTIDE SEQUENCE</scope>
</reference>
<evidence type="ECO:0000256" key="1">
    <source>
        <dbReference type="SAM" id="Phobius"/>
    </source>
</evidence>
<dbReference type="AlphaFoldDB" id="A0A645IWF4"/>
<protein>
    <submittedName>
        <fullName evidence="2">Uncharacterized protein</fullName>
    </submittedName>
</protein>
<accession>A0A645IWF4</accession>
<feature type="transmembrane region" description="Helical" evidence="1">
    <location>
        <begin position="21"/>
        <end position="47"/>
    </location>
</feature>
<keyword evidence="1" id="KW-0812">Transmembrane</keyword>
<name>A0A645IWF4_9ZZZZ</name>
<proteinExistence type="predicted"/>
<sequence>MALQILLAAGKLVFRRWTFTIATVNLIINALSLVLIFAILDDVLIFSNDFLVWAGELSPLGSSGSPIIIGGFLIFFKLVFLISIIVNSIQGFYRAYKAKLLWK</sequence>